<keyword evidence="5 9" id="KW-1133">Transmembrane helix</keyword>
<protein>
    <submittedName>
        <fullName evidence="11">Uncharacterized protein LOC108252001</fullName>
    </submittedName>
</protein>
<evidence type="ECO:0000256" key="4">
    <source>
        <dbReference type="ARBA" id="ARBA00022725"/>
    </source>
</evidence>
<gene>
    <name evidence="11" type="primary">LOC108252001</name>
</gene>
<evidence type="ECO:0000256" key="5">
    <source>
        <dbReference type="ARBA" id="ARBA00022989"/>
    </source>
</evidence>
<comment type="subcellular location">
    <subcellularLocation>
        <location evidence="1">Membrane</location>
        <topology evidence="1">Multi-pass membrane protein</topology>
    </subcellularLocation>
</comment>
<feature type="transmembrane region" description="Helical" evidence="9">
    <location>
        <begin position="192"/>
        <end position="225"/>
    </location>
</feature>
<accession>A0A1S4E7N5</accession>
<keyword evidence="3 9" id="KW-0812">Transmembrane</keyword>
<dbReference type="PaxDb" id="121845-A0A1S4E7N5"/>
<evidence type="ECO:0000256" key="3">
    <source>
        <dbReference type="ARBA" id="ARBA00022692"/>
    </source>
</evidence>
<sequence>MLIIARLPWSKKHFLKANFRLLEFFGYKMDNKRWTWAQYWRSYFGRSLLMGLTIYCAVYNFYDIFSNIAKDRVVQGIQAISLPSMAITAIIAHLHFIVYKTELDTLFGQIDDMVKFSLRLSPAISKPRLDKYSFISNLLIVLLYLTIPLAGMTNLQTPLIYLIQNGAQSNYSEIPMPFEVYYGTEPREDPKMFWLIAIIQTLQMMFSLAYFVPVLSCYFSVIYFLQSMNEITNLFFSHFFISAQDTDNPYNPEMIPFRGVLLLHQKLLRTMEMFADIMAAPLFAAFTFGVAYLALAFFEIVMVIW</sequence>
<keyword evidence="10" id="KW-1185">Reference proteome</keyword>
<dbReference type="InterPro" id="IPR004117">
    <property type="entry name" value="7tm6_olfct_rcpt"/>
</dbReference>
<dbReference type="RefSeq" id="XP_017298211.2">
    <property type="nucleotide sequence ID" value="XM_017442722.2"/>
</dbReference>
<dbReference type="GeneID" id="108252001"/>
<keyword evidence="2" id="KW-0716">Sensory transduction</keyword>
<dbReference type="Pfam" id="PF02949">
    <property type="entry name" value="7tm_6"/>
    <property type="match status" value="1"/>
</dbReference>
<organism evidence="10 11">
    <name type="scientific">Diaphorina citri</name>
    <name type="common">Asian citrus psyllid</name>
    <dbReference type="NCBI Taxonomy" id="121845"/>
    <lineage>
        <taxon>Eukaryota</taxon>
        <taxon>Metazoa</taxon>
        <taxon>Ecdysozoa</taxon>
        <taxon>Arthropoda</taxon>
        <taxon>Hexapoda</taxon>
        <taxon>Insecta</taxon>
        <taxon>Pterygota</taxon>
        <taxon>Neoptera</taxon>
        <taxon>Paraneoptera</taxon>
        <taxon>Hemiptera</taxon>
        <taxon>Sternorrhyncha</taxon>
        <taxon>Psylloidea</taxon>
        <taxon>Psyllidae</taxon>
        <taxon>Diaphorininae</taxon>
        <taxon>Diaphorina</taxon>
    </lineage>
</organism>
<dbReference type="Proteomes" id="UP000079169">
    <property type="component" value="Unplaced"/>
</dbReference>
<keyword evidence="4" id="KW-0552">Olfaction</keyword>
<dbReference type="AlphaFoldDB" id="A0A1S4E7N5"/>
<feature type="transmembrane region" description="Helical" evidence="9">
    <location>
        <begin position="43"/>
        <end position="62"/>
    </location>
</feature>
<evidence type="ECO:0000313" key="10">
    <source>
        <dbReference type="Proteomes" id="UP000079169"/>
    </source>
</evidence>
<evidence type="ECO:0000256" key="7">
    <source>
        <dbReference type="ARBA" id="ARBA00023170"/>
    </source>
</evidence>
<dbReference type="GO" id="GO:0007165">
    <property type="term" value="P:signal transduction"/>
    <property type="evidence" value="ECO:0007669"/>
    <property type="project" value="UniProtKB-KW"/>
</dbReference>
<evidence type="ECO:0000313" key="11">
    <source>
        <dbReference type="RefSeq" id="XP_017298211.2"/>
    </source>
</evidence>
<evidence type="ECO:0000256" key="8">
    <source>
        <dbReference type="ARBA" id="ARBA00023224"/>
    </source>
</evidence>
<evidence type="ECO:0000256" key="2">
    <source>
        <dbReference type="ARBA" id="ARBA00022606"/>
    </source>
</evidence>
<evidence type="ECO:0000256" key="6">
    <source>
        <dbReference type="ARBA" id="ARBA00023136"/>
    </source>
</evidence>
<keyword evidence="8" id="KW-0807">Transducer</keyword>
<dbReference type="KEGG" id="dci:108252001"/>
<feature type="transmembrane region" description="Helical" evidence="9">
    <location>
        <begin position="134"/>
        <end position="152"/>
    </location>
</feature>
<feature type="transmembrane region" description="Helical" evidence="9">
    <location>
        <begin position="82"/>
        <end position="99"/>
    </location>
</feature>
<feature type="transmembrane region" description="Helical" evidence="9">
    <location>
        <begin position="277"/>
        <end position="304"/>
    </location>
</feature>
<name>A0A1S4E7N5_DIACI</name>
<proteinExistence type="predicted"/>
<dbReference type="GO" id="GO:0005549">
    <property type="term" value="F:odorant binding"/>
    <property type="evidence" value="ECO:0007669"/>
    <property type="project" value="InterPro"/>
</dbReference>
<evidence type="ECO:0000256" key="9">
    <source>
        <dbReference type="SAM" id="Phobius"/>
    </source>
</evidence>
<dbReference type="GO" id="GO:0004984">
    <property type="term" value="F:olfactory receptor activity"/>
    <property type="evidence" value="ECO:0007669"/>
    <property type="project" value="InterPro"/>
</dbReference>
<dbReference type="GO" id="GO:0016020">
    <property type="term" value="C:membrane"/>
    <property type="evidence" value="ECO:0007669"/>
    <property type="project" value="UniProtKB-SubCell"/>
</dbReference>
<evidence type="ECO:0000256" key="1">
    <source>
        <dbReference type="ARBA" id="ARBA00004141"/>
    </source>
</evidence>
<keyword evidence="7" id="KW-0675">Receptor</keyword>
<keyword evidence="6 9" id="KW-0472">Membrane</keyword>
<reference evidence="11" key="1">
    <citation type="submission" date="2025-08" db="UniProtKB">
        <authorList>
            <consortium name="RefSeq"/>
        </authorList>
    </citation>
    <scope>IDENTIFICATION</scope>
</reference>